<keyword evidence="4" id="KW-1185">Reference proteome</keyword>
<dbReference type="EMBL" id="SBKQ01000002">
    <property type="protein sequence ID" value="RXR34855.1"/>
    <property type="molecule type" value="Genomic_DNA"/>
</dbReference>
<feature type="signal peptide" evidence="2">
    <location>
        <begin position="1"/>
        <end position="19"/>
    </location>
</feature>
<gene>
    <name evidence="3" type="ORF">EQG68_02800</name>
</gene>
<evidence type="ECO:0000256" key="1">
    <source>
        <dbReference type="SAM" id="MobiDB-lite"/>
    </source>
</evidence>
<dbReference type="Proteomes" id="UP000289734">
    <property type="component" value="Unassembled WGS sequence"/>
</dbReference>
<evidence type="ECO:0000313" key="4">
    <source>
        <dbReference type="Proteomes" id="UP000289734"/>
    </source>
</evidence>
<evidence type="ECO:0000256" key="2">
    <source>
        <dbReference type="SAM" id="SignalP"/>
    </source>
</evidence>
<reference evidence="4" key="1">
    <citation type="submission" date="2019-01" db="EMBL/GenBank/DDBJ databases">
        <title>Cytophagaceae bacterium strain CAR-16.</title>
        <authorList>
            <person name="Chen W.-M."/>
        </authorList>
    </citation>
    <scope>NUCLEOTIDE SEQUENCE [LARGE SCALE GENOMIC DNA]</scope>
    <source>
        <strain evidence="4">ICH-30</strain>
    </source>
</reference>
<comment type="caution">
    <text evidence="3">The sequence shown here is derived from an EMBL/GenBank/DDBJ whole genome shotgun (WGS) entry which is preliminary data.</text>
</comment>
<accession>A0A4Q1KYA0</accession>
<evidence type="ECO:0000313" key="3">
    <source>
        <dbReference type="EMBL" id="RXR34855.1"/>
    </source>
</evidence>
<dbReference type="AlphaFoldDB" id="A0A4Q1KYA0"/>
<organism evidence="3 4">
    <name type="scientific">Flavobacterium piscinae</name>
    <dbReference type="NCBI Taxonomy" id="2506424"/>
    <lineage>
        <taxon>Bacteria</taxon>
        <taxon>Pseudomonadati</taxon>
        <taxon>Bacteroidota</taxon>
        <taxon>Flavobacteriia</taxon>
        <taxon>Flavobacteriales</taxon>
        <taxon>Flavobacteriaceae</taxon>
        <taxon>Flavobacterium</taxon>
    </lineage>
</organism>
<sequence>MKKLITTLICLGMTATINAQEKKSKQNTYEQHRSAKTGRYVTKSETKKSPSTTYTTKRKKRE</sequence>
<keyword evidence="2" id="KW-0732">Signal</keyword>
<dbReference type="RefSeq" id="WP_129463262.1">
    <property type="nucleotide sequence ID" value="NZ_SBKQ01000002.1"/>
</dbReference>
<feature type="region of interest" description="Disordered" evidence="1">
    <location>
        <begin position="21"/>
        <end position="62"/>
    </location>
</feature>
<proteinExistence type="predicted"/>
<name>A0A4Q1KYA0_9FLAO</name>
<feature type="chain" id="PRO_5020569699" evidence="2">
    <location>
        <begin position="20"/>
        <end position="62"/>
    </location>
</feature>
<protein>
    <submittedName>
        <fullName evidence="3">Uncharacterized protein</fullName>
    </submittedName>
</protein>